<reference evidence="1 2" key="1">
    <citation type="submission" date="2017-10" db="EMBL/GenBank/DDBJ databases">
        <title>The draft genome sequence of Lewinella nigricans NBRC 102662.</title>
        <authorList>
            <person name="Wang K."/>
        </authorList>
    </citation>
    <scope>NUCLEOTIDE SEQUENCE [LARGE SCALE GENOMIC DNA]</scope>
    <source>
        <strain evidence="1 2">NBRC 102662</strain>
    </source>
</reference>
<name>A0A2D0N3H6_FLAN2</name>
<dbReference type="EMBL" id="PDUD01000037">
    <property type="protein sequence ID" value="PHN02699.1"/>
    <property type="molecule type" value="Genomic_DNA"/>
</dbReference>
<dbReference type="AlphaFoldDB" id="A0A2D0N3H6"/>
<evidence type="ECO:0000313" key="2">
    <source>
        <dbReference type="Proteomes" id="UP000223913"/>
    </source>
</evidence>
<comment type="caution">
    <text evidence="1">The sequence shown here is derived from an EMBL/GenBank/DDBJ whole genome shotgun (WGS) entry which is preliminary data.</text>
</comment>
<protein>
    <submittedName>
        <fullName evidence="1">Uncharacterized protein</fullName>
    </submittedName>
</protein>
<accession>A0A2D0N3H6</accession>
<gene>
    <name evidence="1" type="ORF">CRP01_30415</name>
</gene>
<sequence>MLAGALLLVTFAFSPRETTTPAPSMAMENEGNAYAVEICKEILPVRPDFDNLGQCVKLFATCGENLDPAAGNFAACFCEILELNELLGVAGYDNYGDCVQDFKSADQ</sequence>
<proteinExistence type="predicted"/>
<evidence type="ECO:0000313" key="1">
    <source>
        <dbReference type="EMBL" id="PHN02699.1"/>
    </source>
</evidence>
<organism evidence="1 2">
    <name type="scientific">Flavilitoribacter nigricans (strain ATCC 23147 / DSM 23189 / NBRC 102662 / NCIMB 1420 / SS-2)</name>
    <name type="common">Lewinella nigricans</name>
    <dbReference type="NCBI Taxonomy" id="1122177"/>
    <lineage>
        <taxon>Bacteria</taxon>
        <taxon>Pseudomonadati</taxon>
        <taxon>Bacteroidota</taxon>
        <taxon>Saprospiria</taxon>
        <taxon>Saprospirales</taxon>
        <taxon>Lewinellaceae</taxon>
        <taxon>Flavilitoribacter</taxon>
    </lineage>
</organism>
<keyword evidence="2" id="KW-1185">Reference proteome</keyword>
<dbReference type="Proteomes" id="UP000223913">
    <property type="component" value="Unassembled WGS sequence"/>
</dbReference>